<name>A0A1X6NYL6_PORUM</name>
<organism evidence="2 3">
    <name type="scientific">Porphyra umbilicalis</name>
    <name type="common">Purple laver</name>
    <name type="synonym">Red alga</name>
    <dbReference type="NCBI Taxonomy" id="2786"/>
    <lineage>
        <taxon>Eukaryota</taxon>
        <taxon>Rhodophyta</taxon>
        <taxon>Bangiophyceae</taxon>
        <taxon>Bangiales</taxon>
        <taxon>Bangiaceae</taxon>
        <taxon>Porphyra</taxon>
    </lineage>
</organism>
<keyword evidence="3" id="KW-1185">Reference proteome</keyword>
<gene>
    <name evidence="2" type="ORF">BU14_0345s0005</name>
</gene>
<proteinExistence type="predicted"/>
<reference evidence="2 3" key="1">
    <citation type="submission" date="2017-03" db="EMBL/GenBank/DDBJ databases">
        <title>WGS assembly of Porphyra umbilicalis.</title>
        <authorList>
            <person name="Brawley S.H."/>
            <person name="Blouin N.A."/>
            <person name="Ficko-Blean E."/>
            <person name="Wheeler G.L."/>
            <person name="Lohr M."/>
            <person name="Goodson H.V."/>
            <person name="Jenkins J.W."/>
            <person name="Blaby-Haas C.E."/>
            <person name="Helliwell K.E."/>
            <person name="Chan C."/>
            <person name="Marriage T."/>
            <person name="Bhattacharya D."/>
            <person name="Klein A.S."/>
            <person name="Badis Y."/>
            <person name="Brodie J."/>
            <person name="Cao Y."/>
            <person name="Collen J."/>
            <person name="Dittami S.M."/>
            <person name="Gachon C.M."/>
            <person name="Green B.R."/>
            <person name="Karpowicz S."/>
            <person name="Kim J.W."/>
            <person name="Kudahl U."/>
            <person name="Lin S."/>
            <person name="Michel G."/>
            <person name="Mittag M."/>
            <person name="Olson B.J."/>
            <person name="Pangilinan J."/>
            <person name="Peng Y."/>
            <person name="Qiu H."/>
            <person name="Shu S."/>
            <person name="Singer J.T."/>
            <person name="Smith A.G."/>
            <person name="Sprecher B.N."/>
            <person name="Wagner V."/>
            <person name="Wang W."/>
            <person name="Wang Z.-Y."/>
            <person name="Yan J."/>
            <person name="Yarish C."/>
            <person name="Zoeuner-Riek S."/>
            <person name="Zhuang Y."/>
            <person name="Zou Y."/>
            <person name="Lindquist E.A."/>
            <person name="Grimwood J."/>
            <person name="Barry K."/>
            <person name="Rokhsar D.S."/>
            <person name="Schmutz J."/>
            <person name="Stiller J.W."/>
            <person name="Grossman A.R."/>
            <person name="Prochnik S.E."/>
        </authorList>
    </citation>
    <scope>NUCLEOTIDE SEQUENCE [LARGE SCALE GENOMIC DNA]</scope>
    <source>
        <strain evidence="2">4086291</strain>
    </source>
</reference>
<protein>
    <submittedName>
        <fullName evidence="2">Uncharacterized protein</fullName>
    </submittedName>
</protein>
<evidence type="ECO:0000313" key="3">
    <source>
        <dbReference type="Proteomes" id="UP000218209"/>
    </source>
</evidence>
<feature type="region of interest" description="Disordered" evidence="1">
    <location>
        <begin position="1"/>
        <end position="38"/>
    </location>
</feature>
<dbReference type="Proteomes" id="UP000218209">
    <property type="component" value="Unassembled WGS sequence"/>
</dbReference>
<dbReference type="AlphaFoldDB" id="A0A1X6NYL6"/>
<accession>A0A1X6NYL6</accession>
<dbReference type="EMBL" id="KV918994">
    <property type="protein sequence ID" value="OSX73473.1"/>
    <property type="molecule type" value="Genomic_DNA"/>
</dbReference>
<evidence type="ECO:0000313" key="2">
    <source>
        <dbReference type="EMBL" id="OSX73473.1"/>
    </source>
</evidence>
<sequence length="173" mass="18501">MASPRSSESEGCPSGEASGAADPSSAVPVGPSTDDVSDLFEKEQSGLYRVSRKTTVETVTFHKETSAATYLTTSVRGAAHVFYLSKEALSSFWRDSPSTWDTPKFNIASVSVAIGGSSVKHKGTMRTCHPPLVCSRMRPALSGLVHTEVNFEHPDWVAAMDSTVTEGTPEYVV</sequence>
<evidence type="ECO:0000256" key="1">
    <source>
        <dbReference type="SAM" id="MobiDB-lite"/>
    </source>
</evidence>